<dbReference type="GO" id="GO:0008270">
    <property type="term" value="F:zinc ion binding"/>
    <property type="evidence" value="ECO:0007669"/>
    <property type="project" value="UniProtKB-KW"/>
</dbReference>
<organism evidence="4 5">
    <name type="scientific">Lachnellula arida</name>
    <dbReference type="NCBI Taxonomy" id="1316785"/>
    <lineage>
        <taxon>Eukaryota</taxon>
        <taxon>Fungi</taxon>
        <taxon>Dikarya</taxon>
        <taxon>Ascomycota</taxon>
        <taxon>Pezizomycotina</taxon>
        <taxon>Leotiomycetes</taxon>
        <taxon>Helotiales</taxon>
        <taxon>Lachnaceae</taxon>
        <taxon>Lachnellula</taxon>
    </lineage>
</organism>
<sequence>MENVNEDQERMLRCWASTNGKRRPGKKVKAFLGLAQGLSGEQIDQWWENLQTSESNEESLHQIGQSHPPNAPAAQLEFMELDAPDQSTPGAQLYPGHFPYGVDMNDNFRSSAIETQAWSPIGVTVEDDTLFTIPVEGNVQANPWSPTVCSHGGIFRSSASSLESCPLLSPPGHQSHDSIDRSSYGSSLRTWDTTSTLASVYDPCLDDSTIEDFETQIAQTINPIRLSKGKALSSSGFSMSQTILEEASPFHEHMITYPKDRGNEKNGPPVPPKPSKGQGIYHCTVCQTQISRKSDFERHEHSHDPQRFWTCMLGDPGRINHIAEHYEKQNISVWQWSPSLVVKGLLKQFSPDFKVGEAWKALVGSTPNSDRSLEWSKDNAKILKQKLEFHEGSAVEIATEARMLASNFNVEIDSMGWTNPASRVPTLASPIDFGDTEKGGWRHTSPTMMSQGPSFQEPATHFDVPRGIPNFI</sequence>
<proteinExistence type="predicted"/>
<dbReference type="Proteomes" id="UP000469559">
    <property type="component" value="Unassembled WGS sequence"/>
</dbReference>
<accession>A0A8T9BNX1</accession>
<keyword evidence="1" id="KW-0862">Zinc</keyword>
<protein>
    <recommendedName>
        <fullName evidence="3">C2H2-type domain-containing protein</fullName>
    </recommendedName>
</protein>
<dbReference type="OrthoDB" id="10056939at2759"/>
<evidence type="ECO:0000313" key="4">
    <source>
        <dbReference type="EMBL" id="TVY21707.1"/>
    </source>
</evidence>
<comment type="caution">
    <text evidence="4">The sequence shown here is derived from an EMBL/GenBank/DDBJ whole genome shotgun (WGS) entry which is preliminary data.</text>
</comment>
<evidence type="ECO:0000256" key="1">
    <source>
        <dbReference type="PROSITE-ProRule" id="PRU00042"/>
    </source>
</evidence>
<reference evidence="4 5" key="1">
    <citation type="submission" date="2018-05" db="EMBL/GenBank/DDBJ databases">
        <title>Whole genome sequencing for identification of molecular markers to develop diagnostic detection tools for the regulated plant pathogen Lachnellula willkommii.</title>
        <authorList>
            <person name="Giroux E."/>
            <person name="Bilodeau G."/>
        </authorList>
    </citation>
    <scope>NUCLEOTIDE SEQUENCE [LARGE SCALE GENOMIC DNA]</scope>
    <source>
        <strain evidence="4 5">CBS 203.66</strain>
    </source>
</reference>
<dbReference type="PROSITE" id="PS50157">
    <property type="entry name" value="ZINC_FINGER_C2H2_2"/>
    <property type="match status" value="1"/>
</dbReference>
<dbReference type="InterPro" id="IPR013087">
    <property type="entry name" value="Znf_C2H2_type"/>
</dbReference>
<feature type="region of interest" description="Disordered" evidence="2">
    <location>
        <begin position="166"/>
        <end position="188"/>
    </location>
</feature>
<evidence type="ECO:0000313" key="5">
    <source>
        <dbReference type="Proteomes" id="UP000469559"/>
    </source>
</evidence>
<dbReference type="AlphaFoldDB" id="A0A8T9BNX1"/>
<name>A0A8T9BNX1_9HELO</name>
<keyword evidence="1" id="KW-0863">Zinc-finger</keyword>
<gene>
    <name evidence="4" type="ORF">LARI1_G000421</name>
</gene>
<dbReference type="PROSITE" id="PS00028">
    <property type="entry name" value="ZINC_FINGER_C2H2_1"/>
    <property type="match status" value="1"/>
</dbReference>
<keyword evidence="1" id="KW-0479">Metal-binding</keyword>
<evidence type="ECO:0000256" key="2">
    <source>
        <dbReference type="SAM" id="MobiDB-lite"/>
    </source>
</evidence>
<evidence type="ECO:0000259" key="3">
    <source>
        <dbReference type="PROSITE" id="PS50157"/>
    </source>
</evidence>
<keyword evidence="5" id="KW-1185">Reference proteome</keyword>
<feature type="domain" description="C2H2-type" evidence="3">
    <location>
        <begin position="281"/>
        <end position="308"/>
    </location>
</feature>
<dbReference type="EMBL" id="QGMF01000008">
    <property type="protein sequence ID" value="TVY21707.1"/>
    <property type="molecule type" value="Genomic_DNA"/>
</dbReference>